<reference evidence="3" key="1">
    <citation type="submission" date="2016-04" db="UniProtKB">
        <authorList>
            <consortium name="WormBaseParasite"/>
        </authorList>
    </citation>
    <scope>IDENTIFICATION</scope>
</reference>
<name>A0A158QN11_HAEPC</name>
<keyword evidence="2" id="KW-1185">Reference proteome</keyword>
<organism evidence="3">
    <name type="scientific">Haemonchus placei</name>
    <name type="common">Barber's pole worm</name>
    <dbReference type="NCBI Taxonomy" id="6290"/>
    <lineage>
        <taxon>Eukaryota</taxon>
        <taxon>Metazoa</taxon>
        <taxon>Ecdysozoa</taxon>
        <taxon>Nematoda</taxon>
        <taxon>Chromadorea</taxon>
        <taxon>Rhabditida</taxon>
        <taxon>Rhabditina</taxon>
        <taxon>Rhabditomorpha</taxon>
        <taxon>Strongyloidea</taxon>
        <taxon>Trichostrongylidae</taxon>
        <taxon>Haemonchus</taxon>
    </lineage>
</organism>
<dbReference type="WBParaSite" id="HPLM_0000957501-mRNA-1">
    <property type="protein sequence ID" value="HPLM_0000957501-mRNA-1"/>
    <property type="gene ID" value="HPLM_0000957501"/>
</dbReference>
<dbReference type="AlphaFoldDB" id="A0A158QN11"/>
<dbReference type="EMBL" id="UZAF01017094">
    <property type="protein sequence ID" value="VDO37847.1"/>
    <property type="molecule type" value="Genomic_DNA"/>
</dbReference>
<dbReference type="Proteomes" id="UP000268014">
    <property type="component" value="Unassembled WGS sequence"/>
</dbReference>
<proteinExistence type="predicted"/>
<sequence>MGWLDANAEDFPKPSEHAKKYIHLDHEAIDNCCIEFGSPRFDLPFNVDGKKMTQLHCMNPPIHDLVDIIEKAS</sequence>
<reference evidence="1 2" key="2">
    <citation type="submission" date="2018-11" db="EMBL/GenBank/DDBJ databases">
        <authorList>
            <consortium name="Pathogen Informatics"/>
        </authorList>
    </citation>
    <scope>NUCLEOTIDE SEQUENCE [LARGE SCALE GENOMIC DNA]</scope>
    <source>
        <strain evidence="1 2">MHpl1</strain>
    </source>
</reference>
<gene>
    <name evidence="1" type="ORF">HPLM_LOCUS9567</name>
</gene>
<protein>
    <submittedName>
        <fullName evidence="1 3">Uncharacterized protein</fullName>
    </submittedName>
</protein>
<evidence type="ECO:0000313" key="2">
    <source>
        <dbReference type="Proteomes" id="UP000268014"/>
    </source>
</evidence>
<evidence type="ECO:0000313" key="3">
    <source>
        <dbReference type="WBParaSite" id="HPLM_0000957501-mRNA-1"/>
    </source>
</evidence>
<evidence type="ECO:0000313" key="1">
    <source>
        <dbReference type="EMBL" id="VDO37847.1"/>
    </source>
</evidence>
<accession>A0A158QN11</accession>